<evidence type="ECO:0000313" key="3">
    <source>
        <dbReference type="EMBL" id="CUJ19442.1"/>
    </source>
</evidence>
<keyword evidence="1" id="KW-0732">Signal</keyword>
<feature type="chain" id="PRO_5041995506" evidence="1">
    <location>
        <begin position="28"/>
        <end position="275"/>
    </location>
</feature>
<dbReference type="Proteomes" id="UP000044098">
    <property type="component" value="Unassembled WGS sequence"/>
</dbReference>
<accession>A0AAD2J0C4</accession>
<name>A0AAD2J0C4_ACHAE</name>
<proteinExistence type="predicted"/>
<evidence type="ECO:0000313" key="4">
    <source>
        <dbReference type="Proteomes" id="UP000044098"/>
    </source>
</evidence>
<dbReference type="SUPFAM" id="SSF53474">
    <property type="entry name" value="alpha/beta-Hydrolases"/>
    <property type="match status" value="1"/>
</dbReference>
<keyword evidence="3" id="KW-0575">Peroxidase</keyword>
<feature type="signal peptide" evidence="1">
    <location>
        <begin position="1"/>
        <end position="27"/>
    </location>
</feature>
<gene>
    <name evidence="3" type="primary">cpo_1</name>
    <name evidence="3" type="ORF">ERS370000_03085</name>
</gene>
<dbReference type="PROSITE" id="PS51318">
    <property type="entry name" value="TAT"/>
    <property type="match status" value="1"/>
</dbReference>
<dbReference type="GO" id="GO:0016691">
    <property type="term" value="F:chloride peroxidase activity"/>
    <property type="evidence" value="ECO:0007669"/>
    <property type="project" value="UniProtKB-EC"/>
</dbReference>
<dbReference type="Gene3D" id="3.40.50.1820">
    <property type="entry name" value="alpha/beta hydrolase"/>
    <property type="match status" value="1"/>
</dbReference>
<dbReference type="AlphaFoldDB" id="A0AAD2J0C4"/>
<dbReference type="Pfam" id="PF12697">
    <property type="entry name" value="Abhydrolase_6"/>
    <property type="match status" value="1"/>
</dbReference>
<evidence type="ECO:0000256" key="1">
    <source>
        <dbReference type="SAM" id="SignalP"/>
    </source>
</evidence>
<dbReference type="PANTHER" id="PTHR10992:SF1086">
    <property type="entry name" value="AB HYDROLASE-1 DOMAIN-CONTAINING PROTEIN"/>
    <property type="match status" value="1"/>
</dbReference>
<dbReference type="InterPro" id="IPR029058">
    <property type="entry name" value="AB_hydrolase_fold"/>
</dbReference>
<dbReference type="GO" id="GO:0080032">
    <property type="term" value="F:methyl jasmonate esterase activity"/>
    <property type="evidence" value="ECO:0007669"/>
    <property type="project" value="TreeGrafter"/>
</dbReference>
<protein>
    <submittedName>
        <fullName evidence="3">Non-heme chloroperoxidase</fullName>
        <ecNumber evidence="3">1.11.1.10</ecNumber>
    </submittedName>
</protein>
<feature type="domain" description="AB hydrolase-1" evidence="2">
    <location>
        <begin position="41"/>
        <end position="269"/>
    </location>
</feature>
<comment type="caution">
    <text evidence="3">The sequence shown here is derived from an EMBL/GenBank/DDBJ whole genome shotgun (WGS) entry which is preliminary data.</text>
</comment>
<dbReference type="GO" id="GO:0080030">
    <property type="term" value="F:methyl indole-3-acetate esterase activity"/>
    <property type="evidence" value="ECO:0007669"/>
    <property type="project" value="TreeGrafter"/>
</dbReference>
<organism evidence="3 4">
    <name type="scientific">Achromobacter aegrifaciens</name>
    <dbReference type="NCBI Taxonomy" id="1287736"/>
    <lineage>
        <taxon>Bacteria</taxon>
        <taxon>Pseudomonadati</taxon>
        <taxon>Pseudomonadota</taxon>
        <taxon>Betaproteobacteria</taxon>
        <taxon>Burkholderiales</taxon>
        <taxon>Alcaligenaceae</taxon>
        <taxon>Achromobacter</taxon>
    </lineage>
</organism>
<keyword evidence="3" id="KW-0560">Oxidoreductase</keyword>
<dbReference type="PANTHER" id="PTHR10992">
    <property type="entry name" value="METHYLESTERASE FAMILY MEMBER"/>
    <property type="match status" value="1"/>
</dbReference>
<dbReference type="EC" id="1.11.1.10" evidence="3"/>
<dbReference type="InterPro" id="IPR006311">
    <property type="entry name" value="TAT_signal"/>
</dbReference>
<dbReference type="InterPro" id="IPR045889">
    <property type="entry name" value="MES/HNL"/>
</dbReference>
<dbReference type="EMBL" id="CYTK01000004">
    <property type="protein sequence ID" value="CUJ19442.1"/>
    <property type="molecule type" value="Genomic_DNA"/>
</dbReference>
<sequence length="275" mass="29309">MTMLPRRTLLKLAAGLPALAAAGAAGAAAPAAPAAKARNYVLAHGSWHGGWCWRPVADRLLAAGHRVYAPSYTGMGDRAHLLSKNITIDTFVEDLVQVIETQELKDVILVGHSFGGIPITGVADRIPQRLAHLVYFDAIVLQSGQNAFSVYPKADADARIAAASKATDGLAVPIPDPLPAAWGFTPGSADHDWVKRRLTAHPLASYTTPLNLKHPIGNGVARTYVHCTQPELAVLDESRKLVQSQADWNWVDIAAPHEAHITHPALLADLLLGLA</sequence>
<dbReference type="InterPro" id="IPR000073">
    <property type="entry name" value="AB_hydrolase_1"/>
</dbReference>
<evidence type="ECO:0000259" key="2">
    <source>
        <dbReference type="Pfam" id="PF12697"/>
    </source>
</evidence>
<dbReference type="RefSeq" id="WP_258956216.1">
    <property type="nucleotide sequence ID" value="NZ_CYTK01000004.1"/>
</dbReference>
<reference evidence="3 4" key="1">
    <citation type="submission" date="2015-09" db="EMBL/GenBank/DDBJ databases">
        <authorList>
            <consortium name="Pathogen Informatics"/>
        </authorList>
    </citation>
    <scope>NUCLEOTIDE SEQUENCE [LARGE SCALE GENOMIC DNA]</scope>
    <source>
        <strain evidence="3 4">2789STDY5608625</strain>
    </source>
</reference>